<gene>
    <name evidence="1" type="ORF">SAMN05421783_102238</name>
</gene>
<evidence type="ECO:0000313" key="2">
    <source>
        <dbReference type="Proteomes" id="UP000198816"/>
    </source>
</evidence>
<dbReference type="STRING" id="1058.SAMN05421783_102238"/>
<name>A0A1H2RZE9_THIRO</name>
<dbReference type="Proteomes" id="UP000198816">
    <property type="component" value="Unassembled WGS sequence"/>
</dbReference>
<dbReference type="AlphaFoldDB" id="A0A1H2RZE9"/>
<evidence type="ECO:0000313" key="1">
    <source>
        <dbReference type="EMBL" id="SDW24823.1"/>
    </source>
</evidence>
<dbReference type="RefSeq" id="WP_093028281.1">
    <property type="nucleotide sequence ID" value="NZ_FNNZ01000002.1"/>
</dbReference>
<keyword evidence="2" id="KW-1185">Reference proteome</keyword>
<protein>
    <submittedName>
        <fullName evidence="1">Uncharacterized protein</fullName>
    </submittedName>
</protein>
<dbReference type="OrthoDB" id="5770096at2"/>
<dbReference type="EMBL" id="FNNZ01000002">
    <property type="protein sequence ID" value="SDW24823.1"/>
    <property type="molecule type" value="Genomic_DNA"/>
</dbReference>
<organism evidence="1 2">
    <name type="scientific">Thiocapsa roseopersicina</name>
    <dbReference type="NCBI Taxonomy" id="1058"/>
    <lineage>
        <taxon>Bacteria</taxon>
        <taxon>Pseudomonadati</taxon>
        <taxon>Pseudomonadota</taxon>
        <taxon>Gammaproteobacteria</taxon>
        <taxon>Chromatiales</taxon>
        <taxon>Chromatiaceae</taxon>
        <taxon>Thiocapsa</taxon>
    </lineage>
</organism>
<sequence>MGMFDSLHIELDGRDLEIQTKRFDCILGNYHPGDWIGGVPSGIRVYFDVLKLDASGALVYGTHAEHARTLTLFVVFAQGVFVEYQVRDGELAPEAIERTLLELQERWSDSARLLGFLVEALRARQQRIRALGHRLGRVSSVVRNARRLRAGETLGGVRGLIHEEERKLADGEDPLEVVAWVLDDETGGWGLWGDGISPDPLDDYRL</sequence>
<accession>A0A1H2RZE9</accession>
<proteinExistence type="predicted"/>
<reference evidence="2" key="1">
    <citation type="submission" date="2016-10" db="EMBL/GenBank/DDBJ databases">
        <authorList>
            <person name="Varghese N."/>
            <person name="Submissions S."/>
        </authorList>
    </citation>
    <scope>NUCLEOTIDE SEQUENCE [LARGE SCALE GENOMIC DNA]</scope>
    <source>
        <strain evidence="2">DSM 217</strain>
    </source>
</reference>